<comment type="function">
    <text evidence="7">Modifies, by uridylylation and deuridylylation, the PII regulatory proteins (GlnB and homologs), in response to the nitrogen status of the cell that GlnD senses through the glutamine level. Under low glutamine levels, catalyzes the conversion of the PII proteins and UTP to PII-UMP and PPi, while under higher glutamine levels, GlnD hydrolyzes PII-UMP to PII and UMP (deuridylylation). Thus, controls uridylylation state and activity of the PII proteins, and plays an important role in the regulation of nitrogen metabolism.</text>
</comment>
<dbReference type="SUPFAM" id="SSF81301">
    <property type="entry name" value="Nucleotidyltransferase"/>
    <property type="match status" value="1"/>
</dbReference>
<dbReference type="InterPro" id="IPR010043">
    <property type="entry name" value="UTase/UR"/>
</dbReference>
<comment type="caution">
    <text evidence="7">Lacks conserved residue(s) required for the propagation of feature annotation.</text>
</comment>
<keyword evidence="1 7" id="KW-0808">Transferase</keyword>
<evidence type="ECO:0000256" key="5">
    <source>
        <dbReference type="ARBA" id="ARBA00022842"/>
    </source>
</evidence>
<evidence type="ECO:0000256" key="1">
    <source>
        <dbReference type="ARBA" id="ARBA00022679"/>
    </source>
</evidence>
<dbReference type="Pfam" id="PF01966">
    <property type="entry name" value="HD"/>
    <property type="match status" value="1"/>
</dbReference>
<feature type="domain" description="HD" evidence="9">
    <location>
        <begin position="430"/>
        <end position="531"/>
    </location>
</feature>
<dbReference type="EC" id="3.1.4.-" evidence="7"/>
<dbReference type="Gene3D" id="3.30.70.260">
    <property type="match status" value="1"/>
</dbReference>
<dbReference type="CDD" id="cd04899">
    <property type="entry name" value="ACT_ACR-UUR-like_2"/>
    <property type="match status" value="1"/>
</dbReference>
<dbReference type="NCBIfam" id="NF002895">
    <property type="entry name" value="PRK03381.1"/>
    <property type="match status" value="1"/>
</dbReference>
<evidence type="ECO:0000256" key="6">
    <source>
        <dbReference type="ARBA" id="ARBA00023268"/>
    </source>
</evidence>
<dbReference type="PIRSF" id="PIRSF006288">
    <property type="entry name" value="PII_uridyltransf"/>
    <property type="match status" value="1"/>
</dbReference>
<protein>
    <recommendedName>
        <fullName evidence="7">Bifunctional uridylyltransferase/uridylyl-removing enzyme</fullName>
        <shortName evidence="7">UTase/UR</shortName>
    </recommendedName>
    <alternativeName>
        <fullName evidence="7">Bifunctional [protein-PII] modification enzyme</fullName>
    </alternativeName>
    <alternativeName>
        <fullName evidence="7">Bifunctional nitrogen sensor protein</fullName>
    </alternativeName>
    <domain>
        <recommendedName>
            <fullName evidence="7">[Protein-PII] uridylyltransferase</fullName>
            <shortName evidence="7">PII uridylyltransferase</shortName>
            <shortName evidence="7">UTase</shortName>
            <ecNumber evidence="7">2.7.7.59</ecNumber>
        </recommendedName>
    </domain>
    <domain>
        <recommendedName>
            <fullName evidence="7">[Protein-PII]-UMP uridylyl-removing enzyme</fullName>
            <shortName evidence="7">UR</shortName>
            <ecNumber evidence="7">3.1.4.-</ecNumber>
        </recommendedName>
    </domain>
</protein>
<dbReference type="PROSITE" id="PS51831">
    <property type="entry name" value="HD"/>
    <property type="match status" value="1"/>
</dbReference>
<comment type="catalytic activity">
    <reaction evidence="7">
        <text>[protein-PII]-L-tyrosine + UTP = [protein-PII]-uridylyl-L-tyrosine + diphosphate</text>
        <dbReference type="Rhea" id="RHEA:13673"/>
        <dbReference type="Rhea" id="RHEA-COMP:12147"/>
        <dbReference type="Rhea" id="RHEA-COMP:12148"/>
        <dbReference type="ChEBI" id="CHEBI:33019"/>
        <dbReference type="ChEBI" id="CHEBI:46398"/>
        <dbReference type="ChEBI" id="CHEBI:46858"/>
        <dbReference type="ChEBI" id="CHEBI:90602"/>
        <dbReference type="EC" id="2.7.7.59"/>
    </reaction>
</comment>
<dbReference type="PANTHER" id="PTHR47320">
    <property type="entry name" value="BIFUNCTIONAL URIDYLYLTRANSFERASE/URIDYLYL-REMOVING ENZYME"/>
    <property type="match status" value="1"/>
</dbReference>
<dbReference type="HAMAP" id="MF_00277">
    <property type="entry name" value="PII_uridylyl_transf"/>
    <property type="match status" value="1"/>
</dbReference>
<dbReference type="PROSITE" id="PS51671">
    <property type="entry name" value="ACT"/>
    <property type="match status" value="2"/>
</dbReference>
<gene>
    <name evidence="7" type="primary">glnD</name>
    <name evidence="10" type="ORF">SAMN04515671_3408</name>
</gene>
<evidence type="ECO:0000259" key="8">
    <source>
        <dbReference type="PROSITE" id="PS51671"/>
    </source>
</evidence>
<proteinExistence type="inferred from homology"/>
<dbReference type="GO" id="GO:0008081">
    <property type="term" value="F:phosphoric diester hydrolase activity"/>
    <property type="evidence" value="ECO:0007669"/>
    <property type="project" value="UniProtKB-UniRule"/>
</dbReference>
<sequence>MSPMDSRFDPERGGFTELRAQLLGRTGITGPARRRALARLTDGWLSGLAADAGVNVGGVALVAVGGFGRGELSPFSDLDLVLLHSTETPTSYAEMLAERLWYPIWDSGIRLDHSVRSVGGARQIARQDLPAVLGMLDLRHIAGDPELASTLHRRVLADWRADAKERLPALLASCRERAERSGELAFATTPDLKESRGGLRDLVVMRAVAASWLADCPHQGLEEARSALLDVRDAVQTVTGRPTDRLQQQDQDAVATLMGLDDRDMLLRHVSAIGRTVVHASDLTWHRVGRVIQGPGRGAFTDAGDRLIRRPDRTPLADGIVEQDGEAVLARTVNPATSPALALRAAAAAAQAGLPVSPATVVRLARTRPVMPEPWPPVALDAFLALLGAGEPMITAWEGLDQAGLISEMLPGWERLRSLPQRDPIHIYTVDRHLMQTAVNASALVRNVSRPDLLLLAAIFHDIGKGLPGDHSTVGAEMIPSWLERLGVVKADVETVRTLVQHHLLLSETAAHRDPDDPATVARVVDALGSESPSAVLDLLHALTESDATAAGPAAWSPWKASQVRYLVDRVRSVLAGEPVPDAGEPSRTEQELIAAGGTGVVIRPGETGLEVTVAAPDRPGLLAAAAAVLTVHRLTVRAAAARSIDGTGLQTWTVTPEFGDPPEASTLRADLVKALDGSLDIAARLAKRARARKPTTAAPPAVRIVENASERATVLEVRAHDSPGLLAGVASTLSGLGVNVTSARVHTHGAEAVDIFYLVGLDGSPLRPTRGREIVAAVVAALG</sequence>
<comment type="cofactor">
    <cofactor evidence="7">
        <name>Mg(2+)</name>
        <dbReference type="ChEBI" id="CHEBI:18420"/>
    </cofactor>
</comment>
<dbReference type="SUPFAM" id="SSF109604">
    <property type="entry name" value="HD-domain/PDEase-like"/>
    <property type="match status" value="1"/>
</dbReference>
<evidence type="ECO:0000256" key="4">
    <source>
        <dbReference type="ARBA" id="ARBA00022801"/>
    </source>
</evidence>
<feature type="region of interest" description="Uridylyltransferase" evidence="7">
    <location>
        <begin position="1"/>
        <end position="315"/>
    </location>
</feature>
<dbReference type="EMBL" id="LT629710">
    <property type="protein sequence ID" value="SDP24781.1"/>
    <property type="molecule type" value="Genomic_DNA"/>
</dbReference>
<evidence type="ECO:0000256" key="7">
    <source>
        <dbReference type="HAMAP-Rule" id="MF_00277"/>
    </source>
</evidence>
<dbReference type="InterPro" id="IPR013546">
    <property type="entry name" value="PII_UdlTrfase/GS_AdlTrfase"/>
</dbReference>
<accession>A0A1H0R5K7</accession>
<dbReference type="InterPro" id="IPR002912">
    <property type="entry name" value="ACT_dom"/>
</dbReference>
<evidence type="ECO:0000313" key="10">
    <source>
        <dbReference type="EMBL" id="SDP24781.1"/>
    </source>
</evidence>
<dbReference type="SMART" id="SM00471">
    <property type="entry name" value="HDc"/>
    <property type="match status" value="1"/>
</dbReference>
<keyword evidence="6 7" id="KW-0511">Multifunctional enzyme</keyword>
<dbReference type="Pfam" id="PF01842">
    <property type="entry name" value="ACT"/>
    <property type="match status" value="1"/>
</dbReference>
<organism evidence="10 11">
    <name type="scientific">Nakamurella panacisegetis</name>
    <dbReference type="NCBI Taxonomy" id="1090615"/>
    <lineage>
        <taxon>Bacteria</taxon>
        <taxon>Bacillati</taxon>
        <taxon>Actinomycetota</taxon>
        <taxon>Actinomycetes</taxon>
        <taxon>Nakamurellales</taxon>
        <taxon>Nakamurellaceae</taxon>
        <taxon>Nakamurella</taxon>
    </lineage>
</organism>
<evidence type="ECO:0000256" key="2">
    <source>
        <dbReference type="ARBA" id="ARBA00022695"/>
    </source>
</evidence>
<dbReference type="EC" id="2.7.7.59" evidence="7"/>
<dbReference type="GO" id="GO:0006808">
    <property type="term" value="P:regulation of nitrogen utilization"/>
    <property type="evidence" value="ECO:0007669"/>
    <property type="project" value="UniProtKB-UniRule"/>
</dbReference>
<dbReference type="STRING" id="1090615.SAMN04515671_3408"/>
<keyword evidence="3" id="KW-0677">Repeat</keyword>
<comment type="domain">
    <text evidence="7">Has four distinct domains: an N-terminal nucleotidyltransferase (NT) domain responsible for UTase activity, a central HD domain that encodes UR activity, and two C-terminal ACT domains that seem to have a role in glutamine sensing.</text>
</comment>
<feature type="domain" description="ACT" evidence="8">
    <location>
        <begin position="611"/>
        <end position="689"/>
    </location>
</feature>
<evidence type="ECO:0000313" key="11">
    <source>
        <dbReference type="Proteomes" id="UP000198741"/>
    </source>
</evidence>
<comment type="activity regulation">
    <text evidence="7">Uridylyltransferase (UTase) activity is inhibited by glutamine, while glutamine activates uridylyl-removing (UR) activity.</text>
</comment>
<name>A0A1H0R5K7_9ACTN</name>
<comment type="similarity">
    <text evidence="7">Belongs to the GlnD family.</text>
</comment>
<dbReference type="CDD" id="cd05401">
    <property type="entry name" value="NT_GlnE_GlnD_like"/>
    <property type="match status" value="1"/>
</dbReference>
<dbReference type="NCBIfam" id="TIGR01693">
    <property type="entry name" value="UTase_glnD"/>
    <property type="match status" value="1"/>
</dbReference>
<dbReference type="InterPro" id="IPR003607">
    <property type="entry name" value="HD/PDEase_dom"/>
</dbReference>
<keyword evidence="5 7" id="KW-0460">Magnesium</keyword>
<dbReference type="AlphaFoldDB" id="A0A1H0R5K7"/>
<feature type="domain" description="ACT" evidence="8">
    <location>
        <begin position="715"/>
        <end position="784"/>
    </location>
</feature>
<evidence type="ECO:0000259" key="9">
    <source>
        <dbReference type="PROSITE" id="PS51831"/>
    </source>
</evidence>
<reference evidence="10 11" key="1">
    <citation type="submission" date="2016-10" db="EMBL/GenBank/DDBJ databases">
        <authorList>
            <person name="de Groot N.N."/>
        </authorList>
    </citation>
    <scope>NUCLEOTIDE SEQUENCE [LARGE SCALE GENOMIC DNA]</scope>
    <source>
        <strain evidence="11">P4-7,KCTC 19426,CECT 7604</strain>
    </source>
</reference>
<dbReference type="Proteomes" id="UP000198741">
    <property type="component" value="Chromosome I"/>
</dbReference>
<dbReference type="InterPro" id="IPR006674">
    <property type="entry name" value="HD_domain"/>
</dbReference>
<dbReference type="Pfam" id="PF08335">
    <property type="entry name" value="GlnD_UR_UTase"/>
    <property type="match status" value="1"/>
</dbReference>
<dbReference type="SUPFAM" id="SSF81593">
    <property type="entry name" value="Nucleotidyltransferase substrate binding subunit/domain"/>
    <property type="match status" value="1"/>
</dbReference>
<dbReference type="Gene3D" id="1.10.3090.10">
    <property type="entry name" value="cca-adding enzyme, domain 2"/>
    <property type="match status" value="1"/>
</dbReference>
<dbReference type="InterPro" id="IPR045865">
    <property type="entry name" value="ACT-like_dom_sf"/>
</dbReference>
<dbReference type="GO" id="GO:0008773">
    <property type="term" value="F:[protein-PII] uridylyltransferase activity"/>
    <property type="evidence" value="ECO:0007669"/>
    <property type="project" value="UniProtKB-UniRule"/>
</dbReference>
<evidence type="ECO:0000256" key="3">
    <source>
        <dbReference type="ARBA" id="ARBA00022737"/>
    </source>
</evidence>
<keyword evidence="4 7" id="KW-0378">Hydrolase</keyword>
<keyword evidence="2 7" id="KW-0548">Nucleotidyltransferase</keyword>
<dbReference type="PANTHER" id="PTHR47320:SF1">
    <property type="entry name" value="BIFUNCTIONAL URIDYLYLTRANSFERASE_URIDYLYL-REMOVING ENZYME"/>
    <property type="match status" value="1"/>
</dbReference>
<dbReference type="CDD" id="cd00077">
    <property type="entry name" value="HDc"/>
    <property type="match status" value="1"/>
</dbReference>
<keyword evidence="11" id="KW-1185">Reference proteome</keyword>
<dbReference type="SUPFAM" id="SSF55021">
    <property type="entry name" value="ACT-like"/>
    <property type="match status" value="2"/>
</dbReference>
<comment type="catalytic activity">
    <reaction evidence="7">
        <text>[protein-PII]-uridylyl-L-tyrosine + H2O = [protein-PII]-L-tyrosine + UMP + H(+)</text>
        <dbReference type="Rhea" id="RHEA:48600"/>
        <dbReference type="Rhea" id="RHEA-COMP:12147"/>
        <dbReference type="Rhea" id="RHEA-COMP:12148"/>
        <dbReference type="ChEBI" id="CHEBI:15377"/>
        <dbReference type="ChEBI" id="CHEBI:15378"/>
        <dbReference type="ChEBI" id="CHEBI:46858"/>
        <dbReference type="ChEBI" id="CHEBI:57865"/>
        <dbReference type="ChEBI" id="CHEBI:90602"/>
    </reaction>
</comment>
<dbReference type="InterPro" id="IPR043519">
    <property type="entry name" value="NT_sf"/>
</dbReference>